<organism evidence="2 3">
    <name type="scientific">Zygotorulaspora mrakii</name>
    <name type="common">Zygosaccharomyces mrakii</name>
    <dbReference type="NCBI Taxonomy" id="42260"/>
    <lineage>
        <taxon>Eukaryota</taxon>
        <taxon>Fungi</taxon>
        <taxon>Dikarya</taxon>
        <taxon>Ascomycota</taxon>
        <taxon>Saccharomycotina</taxon>
        <taxon>Saccharomycetes</taxon>
        <taxon>Saccharomycetales</taxon>
        <taxon>Saccharomycetaceae</taxon>
        <taxon>Zygotorulaspora</taxon>
    </lineage>
</organism>
<reference evidence="2 3" key="1">
    <citation type="submission" date="2020-07" db="EMBL/GenBank/DDBJ databases">
        <title>The yeast mating-type switching endonuclease HO is a domesticated member of an unorthodox homing genetic element family.</title>
        <authorList>
            <person name="Coughlan A.Y."/>
            <person name="Lombardi L."/>
            <person name="Braun-Galleani S."/>
            <person name="Martos A.R."/>
            <person name="Galeote V."/>
            <person name="Bigey F."/>
            <person name="Dequin S."/>
            <person name="Byrne K.P."/>
            <person name="Wolfe K.H."/>
        </authorList>
    </citation>
    <scope>NUCLEOTIDE SEQUENCE [LARGE SCALE GENOMIC DNA]</scope>
    <source>
        <strain evidence="2 3">NRRL Y-6702</strain>
    </source>
</reference>
<keyword evidence="1" id="KW-0812">Transmembrane</keyword>
<keyword evidence="1" id="KW-1133">Transmembrane helix</keyword>
<evidence type="ECO:0000313" key="2">
    <source>
        <dbReference type="EMBL" id="QLG74951.1"/>
    </source>
</evidence>
<evidence type="ECO:0000256" key="1">
    <source>
        <dbReference type="SAM" id="Phobius"/>
    </source>
</evidence>
<gene>
    <name evidence="2" type="ORF">HG535_0H02780</name>
</gene>
<dbReference type="RefSeq" id="XP_037146676.1">
    <property type="nucleotide sequence ID" value="XM_037290781.1"/>
</dbReference>
<dbReference type="EMBL" id="CP058611">
    <property type="protein sequence ID" value="QLG74951.1"/>
    <property type="molecule type" value="Genomic_DNA"/>
</dbReference>
<dbReference type="Proteomes" id="UP000509704">
    <property type="component" value="Chromosome 8"/>
</dbReference>
<keyword evidence="3" id="KW-1185">Reference proteome</keyword>
<dbReference type="OrthoDB" id="4082954at2759"/>
<keyword evidence="1" id="KW-0472">Membrane</keyword>
<proteinExistence type="predicted"/>
<accession>A0A7H9B878</accession>
<evidence type="ECO:0008006" key="4">
    <source>
        <dbReference type="Google" id="ProtNLM"/>
    </source>
</evidence>
<dbReference type="KEGG" id="zmk:HG535_0H02780"/>
<feature type="transmembrane region" description="Helical" evidence="1">
    <location>
        <begin position="104"/>
        <end position="123"/>
    </location>
</feature>
<protein>
    <recommendedName>
        <fullName evidence="4">Inner membrane assembly complex subunit 17</fullName>
    </recommendedName>
</protein>
<dbReference type="AlphaFoldDB" id="A0A7H9B878"/>
<dbReference type="GeneID" id="59238754"/>
<sequence>MRHVISKISPLVGARTQCSQKTVVLANRVLRRSIYTKEKQNVRSLEDLAKLQSLDGVDPELIKKLINERTSELNIKDELEMLKNFNKEDALSRESPLKRFTRPLWIFMLMSSTVYLFAHFIWWDLEYDERDIELATQVEKLEEELQTIIKNKSSIPLKRSNDNKTNSVSWYKRWFW</sequence>
<name>A0A7H9B878_ZYGMR</name>
<evidence type="ECO:0000313" key="3">
    <source>
        <dbReference type="Proteomes" id="UP000509704"/>
    </source>
</evidence>